<name>A0A9P6NSG0_9BASI</name>
<dbReference type="Proteomes" id="UP000886653">
    <property type="component" value="Unassembled WGS sequence"/>
</dbReference>
<evidence type="ECO:0000313" key="2">
    <source>
        <dbReference type="Proteomes" id="UP000886653"/>
    </source>
</evidence>
<comment type="caution">
    <text evidence="1">The sequence shown here is derived from an EMBL/GenBank/DDBJ whole genome shotgun (WGS) entry which is preliminary data.</text>
</comment>
<reference evidence="1" key="1">
    <citation type="submission" date="2013-11" db="EMBL/GenBank/DDBJ databases">
        <title>Genome sequence of the fusiform rust pathogen reveals effectors for host alternation and coevolution with pine.</title>
        <authorList>
            <consortium name="DOE Joint Genome Institute"/>
            <person name="Smith K."/>
            <person name="Pendleton A."/>
            <person name="Kubisiak T."/>
            <person name="Anderson C."/>
            <person name="Salamov A."/>
            <person name="Aerts A."/>
            <person name="Riley R."/>
            <person name="Clum A."/>
            <person name="Lindquist E."/>
            <person name="Ence D."/>
            <person name="Campbell M."/>
            <person name="Kronenberg Z."/>
            <person name="Feau N."/>
            <person name="Dhillon B."/>
            <person name="Hamelin R."/>
            <person name="Burleigh J."/>
            <person name="Smith J."/>
            <person name="Yandell M."/>
            <person name="Nelson C."/>
            <person name="Grigoriev I."/>
            <person name="Davis J."/>
        </authorList>
    </citation>
    <scope>NUCLEOTIDE SEQUENCE</scope>
    <source>
        <strain evidence="1">G11</strain>
    </source>
</reference>
<accession>A0A9P6NSG0</accession>
<dbReference type="EMBL" id="MU167227">
    <property type="protein sequence ID" value="KAG0149492.1"/>
    <property type="molecule type" value="Genomic_DNA"/>
</dbReference>
<protein>
    <submittedName>
        <fullName evidence="1">Uncharacterized protein</fullName>
    </submittedName>
</protein>
<dbReference type="AlphaFoldDB" id="A0A9P6NSG0"/>
<gene>
    <name evidence="1" type="ORF">CROQUDRAFT_687826</name>
</gene>
<keyword evidence="2" id="KW-1185">Reference proteome</keyword>
<sequence>MFEFCYYSGIIMLRADTPHLQGKFIRLVFMDFSCPSSITLVFCRTLCTTLGVSSSNGTTTSCRFIFLLSSFCSKSFSNDMKTVRCFL</sequence>
<proteinExistence type="predicted"/>
<evidence type="ECO:0000313" key="1">
    <source>
        <dbReference type="EMBL" id="KAG0149492.1"/>
    </source>
</evidence>
<organism evidence="1 2">
    <name type="scientific">Cronartium quercuum f. sp. fusiforme G11</name>
    <dbReference type="NCBI Taxonomy" id="708437"/>
    <lineage>
        <taxon>Eukaryota</taxon>
        <taxon>Fungi</taxon>
        <taxon>Dikarya</taxon>
        <taxon>Basidiomycota</taxon>
        <taxon>Pucciniomycotina</taxon>
        <taxon>Pucciniomycetes</taxon>
        <taxon>Pucciniales</taxon>
        <taxon>Coleosporiaceae</taxon>
        <taxon>Cronartium</taxon>
    </lineage>
</organism>